<organism evidence="2 3">
    <name type="scientific">Auraticoccus monumenti</name>
    <dbReference type="NCBI Taxonomy" id="675864"/>
    <lineage>
        <taxon>Bacteria</taxon>
        <taxon>Bacillati</taxon>
        <taxon>Actinomycetota</taxon>
        <taxon>Actinomycetes</taxon>
        <taxon>Propionibacteriales</taxon>
        <taxon>Propionibacteriaceae</taxon>
        <taxon>Auraticoccus</taxon>
    </lineage>
</organism>
<gene>
    <name evidence="2" type="ORF">SAMN04489747_1006</name>
</gene>
<dbReference type="RefSeq" id="WP_090591218.1">
    <property type="nucleotide sequence ID" value="NZ_LT629688.1"/>
</dbReference>
<dbReference type="OrthoDB" id="9791637at2"/>
<dbReference type="InterPro" id="IPR053146">
    <property type="entry name" value="QDO-like"/>
</dbReference>
<dbReference type="Proteomes" id="UP000198546">
    <property type="component" value="Chromosome i"/>
</dbReference>
<feature type="domain" description="Cupin type-2" evidence="1">
    <location>
        <begin position="51"/>
        <end position="110"/>
    </location>
</feature>
<evidence type="ECO:0000313" key="2">
    <source>
        <dbReference type="EMBL" id="SDD46793.1"/>
    </source>
</evidence>
<dbReference type="InterPro" id="IPR013096">
    <property type="entry name" value="Cupin_2"/>
</dbReference>
<dbReference type="InterPro" id="IPR014710">
    <property type="entry name" value="RmlC-like_jellyroll"/>
</dbReference>
<dbReference type="Gene3D" id="2.60.120.10">
    <property type="entry name" value="Jelly Rolls"/>
    <property type="match status" value="1"/>
</dbReference>
<dbReference type="InterPro" id="IPR011051">
    <property type="entry name" value="RmlC_Cupin_sf"/>
</dbReference>
<dbReference type="PANTHER" id="PTHR36440">
    <property type="entry name" value="PUTATIVE (AFU_ORTHOLOGUE AFUA_8G07350)-RELATED"/>
    <property type="match status" value="1"/>
</dbReference>
<dbReference type="PANTHER" id="PTHR36440:SF1">
    <property type="entry name" value="PUTATIVE (AFU_ORTHOLOGUE AFUA_8G07350)-RELATED"/>
    <property type="match status" value="1"/>
</dbReference>
<reference evidence="2 3" key="1">
    <citation type="submission" date="2016-10" db="EMBL/GenBank/DDBJ databases">
        <authorList>
            <person name="de Groot N.N."/>
        </authorList>
    </citation>
    <scope>NUCLEOTIDE SEQUENCE [LARGE SCALE GENOMIC DNA]</scope>
    <source>
        <strain evidence="2 3">MON 2.2</strain>
    </source>
</reference>
<dbReference type="STRING" id="675864.SAMN04489747_1006"/>
<sequence length="169" mass="18279">MSAPTATATHGESFLSGRDTAPAYWAFGVLWVILVDSQQTGGKFSVMEQWMPAGDGPPAHVHPIDEWFEVLEGTIVFDVDGREITAGAGDSVWIPRGTVHTFAVRTAAHVLNGYTPGGFEQVIKGLGTPAPRRELPPPDLGFDPRSAARLMDNFWSASADTAWARSWTQ</sequence>
<keyword evidence="3" id="KW-1185">Reference proteome</keyword>
<dbReference type="EMBL" id="LT629688">
    <property type="protein sequence ID" value="SDD46793.1"/>
    <property type="molecule type" value="Genomic_DNA"/>
</dbReference>
<name>A0A1G6UZU1_9ACTN</name>
<accession>A0A1G6UZU1</accession>
<evidence type="ECO:0000259" key="1">
    <source>
        <dbReference type="Pfam" id="PF07883"/>
    </source>
</evidence>
<evidence type="ECO:0000313" key="3">
    <source>
        <dbReference type="Proteomes" id="UP000198546"/>
    </source>
</evidence>
<dbReference type="Pfam" id="PF07883">
    <property type="entry name" value="Cupin_2"/>
    <property type="match status" value="1"/>
</dbReference>
<protein>
    <submittedName>
        <fullName evidence="2">Cupin domain-containing protein</fullName>
    </submittedName>
</protein>
<dbReference type="SUPFAM" id="SSF51182">
    <property type="entry name" value="RmlC-like cupins"/>
    <property type="match status" value="1"/>
</dbReference>
<dbReference type="AlphaFoldDB" id="A0A1G6UZU1"/>
<proteinExistence type="predicted"/>